<organism evidence="7 8">
    <name type="scientific">Heterorhabditis bacteriophora</name>
    <name type="common">Entomopathogenic nematode worm</name>
    <dbReference type="NCBI Taxonomy" id="37862"/>
    <lineage>
        <taxon>Eukaryota</taxon>
        <taxon>Metazoa</taxon>
        <taxon>Ecdysozoa</taxon>
        <taxon>Nematoda</taxon>
        <taxon>Chromadorea</taxon>
        <taxon>Rhabditida</taxon>
        <taxon>Rhabditina</taxon>
        <taxon>Rhabditomorpha</taxon>
        <taxon>Strongyloidea</taxon>
        <taxon>Heterorhabditidae</taxon>
        <taxon>Heterorhabditis</taxon>
    </lineage>
</organism>
<feature type="transmembrane region" description="Helical" evidence="5">
    <location>
        <begin position="27"/>
        <end position="48"/>
    </location>
</feature>
<evidence type="ECO:0000256" key="4">
    <source>
        <dbReference type="ARBA" id="ARBA00023136"/>
    </source>
</evidence>
<dbReference type="PANTHER" id="PTHR11730:SF58">
    <property type="entry name" value="AMMONIUM TRANSPORTER"/>
    <property type="match status" value="1"/>
</dbReference>
<dbReference type="Pfam" id="PF00909">
    <property type="entry name" value="Ammonium_transp"/>
    <property type="match status" value="2"/>
</dbReference>
<keyword evidence="4 5" id="KW-0472">Membrane</keyword>
<sequence length="208" mass="23320">MTSGRFVRIALGVAMTENESDTQDDGIWMTASSFTIFTMTAGLAYWMFGFGFTFGSENPFLGMGDYFFDPERDDNTPLENRTSYALFLFQMSFATTTSTIVSVNIYWTFLRFPTAGGGMVTVLISRMTTKKIEVDTLIDGMLASLVSSTALLCSFVEILLLRVIRSHQNIATKSYTPPNRMTPKEINQDLEVPYRVVERGREAIKGPK</sequence>
<dbReference type="InterPro" id="IPR024041">
    <property type="entry name" value="NH4_transpt_AmtB-like_dom"/>
</dbReference>
<evidence type="ECO:0000313" key="8">
    <source>
        <dbReference type="WBParaSite" id="Hba_03546"/>
    </source>
</evidence>
<dbReference type="WBParaSite" id="Hba_03546">
    <property type="protein sequence ID" value="Hba_03546"/>
    <property type="gene ID" value="Hba_03546"/>
</dbReference>
<dbReference type="AlphaFoldDB" id="A0A1I7WF03"/>
<keyword evidence="3 5" id="KW-1133">Transmembrane helix</keyword>
<dbReference type="InterPro" id="IPR029020">
    <property type="entry name" value="Ammonium/urea_transptr"/>
</dbReference>
<dbReference type="GO" id="GO:0005886">
    <property type="term" value="C:plasma membrane"/>
    <property type="evidence" value="ECO:0007669"/>
    <property type="project" value="TreeGrafter"/>
</dbReference>
<dbReference type="SUPFAM" id="SSF111352">
    <property type="entry name" value="Ammonium transporter"/>
    <property type="match status" value="1"/>
</dbReference>
<evidence type="ECO:0000256" key="5">
    <source>
        <dbReference type="SAM" id="Phobius"/>
    </source>
</evidence>
<evidence type="ECO:0000256" key="3">
    <source>
        <dbReference type="ARBA" id="ARBA00022989"/>
    </source>
</evidence>
<feature type="transmembrane region" description="Helical" evidence="5">
    <location>
        <begin position="84"/>
        <end position="107"/>
    </location>
</feature>
<comment type="subcellular location">
    <subcellularLocation>
        <location evidence="1">Membrane</location>
        <topology evidence="1">Multi-pass membrane protein</topology>
    </subcellularLocation>
</comment>
<proteinExistence type="predicted"/>
<dbReference type="PANTHER" id="PTHR11730">
    <property type="entry name" value="AMMONIUM TRANSPORTER"/>
    <property type="match status" value="1"/>
</dbReference>
<dbReference type="Gene3D" id="1.10.3430.10">
    <property type="entry name" value="Ammonium transporter AmtB like domains"/>
    <property type="match status" value="1"/>
</dbReference>
<evidence type="ECO:0000256" key="2">
    <source>
        <dbReference type="ARBA" id="ARBA00022692"/>
    </source>
</evidence>
<dbReference type="GO" id="GO:0008519">
    <property type="term" value="F:ammonium channel activity"/>
    <property type="evidence" value="ECO:0007669"/>
    <property type="project" value="InterPro"/>
</dbReference>
<name>A0A1I7WF03_HETBA</name>
<accession>A0A1I7WF03</accession>
<dbReference type="GO" id="GO:0097272">
    <property type="term" value="P:ammonium homeostasis"/>
    <property type="evidence" value="ECO:0007669"/>
    <property type="project" value="TreeGrafter"/>
</dbReference>
<dbReference type="Proteomes" id="UP000095283">
    <property type="component" value="Unplaced"/>
</dbReference>
<reference evidence="8" key="1">
    <citation type="submission" date="2016-11" db="UniProtKB">
        <authorList>
            <consortium name="WormBaseParasite"/>
        </authorList>
    </citation>
    <scope>IDENTIFICATION</scope>
</reference>
<feature type="transmembrane region" description="Helical" evidence="5">
    <location>
        <begin position="141"/>
        <end position="164"/>
    </location>
</feature>
<keyword evidence="2 5" id="KW-0812">Transmembrane</keyword>
<evidence type="ECO:0000313" key="7">
    <source>
        <dbReference type="Proteomes" id="UP000095283"/>
    </source>
</evidence>
<evidence type="ECO:0000256" key="1">
    <source>
        <dbReference type="ARBA" id="ARBA00004141"/>
    </source>
</evidence>
<feature type="domain" description="Ammonium transporter AmtB-like" evidence="6">
    <location>
        <begin position="114"/>
        <end position="157"/>
    </location>
</feature>
<feature type="domain" description="Ammonium transporter AmtB-like" evidence="6">
    <location>
        <begin position="11"/>
        <end position="104"/>
    </location>
</feature>
<keyword evidence="7" id="KW-1185">Reference proteome</keyword>
<evidence type="ECO:0000259" key="6">
    <source>
        <dbReference type="Pfam" id="PF00909"/>
    </source>
</evidence>
<protein>
    <submittedName>
        <fullName evidence="8">Ammonium_transp domain-containing protein</fullName>
    </submittedName>
</protein>